<dbReference type="EMBL" id="JACATZ010000001">
    <property type="protein sequence ID" value="NWJ45437.1"/>
    <property type="molecule type" value="Genomic_DNA"/>
</dbReference>
<dbReference type="SMART" id="SM00984">
    <property type="entry name" value="UDPG_MGDP_dh_C"/>
    <property type="match status" value="1"/>
</dbReference>
<evidence type="ECO:0000256" key="2">
    <source>
        <dbReference type="ARBA" id="ARBA00006601"/>
    </source>
</evidence>
<evidence type="ECO:0000256" key="9">
    <source>
        <dbReference type="PIRSR" id="PIRSR500134-2"/>
    </source>
</evidence>
<feature type="binding site" evidence="10">
    <location>
        <position position="36"/>
    </location>
    <ligand>
        <name>NAD(+)</name>
        <dbReference type="ChEBI" id="CHEBI:57540"/>
    </ligand>
</feature>
<gene>
    <name evidence="12" type="ORF">HXX08_06110</name>
    <name evidence="13" type="ORF">OZ401_000570</name>
</gene>
<comment type="pathway">
    <text evidence="1">Nucleotide-sugar biosynthesis; UDP-alpha-D-glucuronate biosynthesis; UDP-alpha-D-glucuronate from UDP-alpha-D-glucose: step 1/1.</text>
</comment>
<dbReference type="InterPro" id="IPR036291">
    <property type="entry name" value="NAD(P)-bd_dom_sf"/>
</dbReference>
<evidence type="ECO:0000313" key="13">
    <source>
        <dbReference type="EMBL" id="WJW67310.1"/>
    </source>
</evidence>
<reference evidence="13" key="2">
    <citation type="journal article" date="2024" name="Nature">
        <title>Anoxygenic phototroph of the Chloroflexota uses a type I reaction centre.</title>
        <authorList>
            <person name="Tsuji J.M."/>
            <person name="Shaw N.A."/>
            <person name="Nagashima S."/>
            <person name="Venkiteswaran J.J."/>
            <person name="Schiff S.L."/>
            <person name="Watanabe T."/>
            <person name="Fukui M."/>
            <person name="Hanada S."/>
            <person name="Tank M."/>
            <person name="Neufeld J.D."/>
        </authorList>
    </citation>
    <scope>NUCLEOTIDE SEQUENCE</scope>
    <source>
        <strain evidence="13">L227-S17</strain>
    </source>
</reference>
<organism evidence="12 14">
    <name type="scientific">Candidatus Chlorohelix allophototropha</name>
    <dbReference type="NCBI Taxonomy" id="3003348"/>
    <lineage>
        <taxon>Bacteria</taxon>
        <taxon>Bacillati</taxon>
        <taxon>Chloroflexota</taxon>
        <taxon>Chloroflexia</taxon>
        <taxon>Candidatus Chloroheliales</taxon>
        <taxon>Candidatus Chloroheliaceae</taxon>
        <taxon>Candidatus Chlorohelix</taxon>
    </lineage>
</organism>
<evidence type="ECO:0000256" key="6">
    <source>
        <dbReference type="ARBA" id="ARBA00047473"/>
    </source>
</evidence>
<evidence type="ECO:0000256" key="4">
    <source>
        <dbReference type="ARBA" id="ARBA00023002"/>
    </source>
</evidence>
<proteinExistence type="inferred from homology"/>
<feature type="binding site" evidence="9">
    <location>
        <position position="208"/>
    </location>
    <ligand>
        <name>substrate</name>
    </ligand>
</feature>
<dbReference type="InterPro" id="IPR001732">
    <property type="entry name" value="UDP-Glc/GDP-Man_DH_N"/>
</dbReference>
<dbReference type="InterPro" id="IPR014026">
    <property type="entry name" value="UDP-Glc/GDP-Man_DH_dimer"/>
</dbReference>
<dbReference type="SUPFAM" id="SSF48179">
    <property type="entry name" value="6-phosphogluconate dehydrogenase C-terminal domain-like"/>
    <property type="match status" value="1"/>
</dbReference>
<comment type="catalytic activity">
    <reaction evidence="6 7">
        <text>UDP-alpha-D-glucose + 2 NAD(+) + H2O = UDP-alpha-D-glucuronate + 2 NADH + 3 H(+)</text>
        <dbReference type="Rhea" id="RHEA:23596"/>
        <dbReference type="ChEBI" id="CHEBI:15377"/>
        <dbReference type="ChEBI" id="CHEBI:15378"/>
        <dbReference type="ChEBI" id="CHEBI:57540"/>
        <dbReference type="ChEBI" id="CHEBI:57945"/>
        <dbReference type="ChEBI" id="CHEBI:58052"/>
        <dbReference type="ChEBI" id="CHEBI:58885"/>
        <dbReference type="EC" id="1.1.1.22"/>
    </reaction>
</comment>
<reference evidence="12 14" key="1">
    <citation type="submission" date="2020-06" db="EMBL/GenBank/DDBJ databases">
        <title>Anoxygenic phototrophic Chloroflexota member uses a Type I reaction center.</title>
        <authorList>
            <person name="Tsuji J.M."/>
            <person name="Shaw N.A."/>
            <person name="Nagashima S."/>
            <person name="Venkiteswaran J."/>
            <person name="Schiff S.L."/>
            <person name="Hanada S."/>
            <person name="Tank M."/>
            <person name="Neufeld J.D."/>
        </authorList>
    </citation>
    <scope>NUCLEOTIDE SEQUENCE [LARGE SCALE GENOMIC DNA]</scope>
    <source>
        <strain evidence="12">L227-S17</strain>
    </source>
</reference>
<evidence type="ECO:0000256" key="3">
    <source>
        <dbReference type="ARBA" id="ARBA00012954"/>
    </source>
</evidence>
<protein>
    <recommendedName>
        <fullName evidence="3 7">UDP-glucose 6-dehydrogenase</fullName>
        <ecNumber evidence="3 7">1.1.1.22</ecNumber>
    </recommendedName>
</protein>
<evidence type="ECO:0000256" key="7">
    <source>
        <dbReference type="PIRNR" id="PIRNR000124"/>
    </source>
</evidence>
<name>A0A8T7LX43_9CHLR</name>
<dbReference type="EMBL" id="CP128399">
    <property type="protein sequence ID" value="WJW67310.1"/>
    <property type="molecule type" value="Genomic_DNA"/>
</dbReference>
<dbReference type="InterPro" id="IPR014027">
    <property type="entry name" value="UDP-Glc/GDP-Man_DH_C"/>
</dbReference>
<evidence type="ECO:0000313" key="12">
    <source>
        <dbReference type="EMBL" id="NWJ45437.1"/>
    </source>
</evidence>
<dbReference type="Proteomes" id="UP001431572">
    <property type="component" value="Chromosome 1"/>
</dbReference>
<feature type="binding site" evidence="10">
    <location>
        <position position="31"/>
    </location>
    <ligand>
        <name>NAD(+)</name>
        <dbReference type="ChEBI" id="CHEBI:57540"/>
    </ligand>
</feature>
<feature type="binding site" evidence="10">
    <location>
        <position position="87"/>
    </location>
    <ligand>
        <name>NAD(+)</name>
        <dbReference type="ChEBI" id="CHEBI:57540"/>
    </ligand>
</feature>
<evidence type="ECO:0000313" key="15">
    <source>
        <dbReference type="Proteomes" id="UP001431572"/>
    </source>
</evidence>
<evidence type="ECO:0000256" key="1">
    <source>
        <dbReference type="ARBA" id="ARBA00004701"/>
    </source>
</evidence>
<dbReference type="SUPFAM" id="SSF51735">
    <property type="entry name" value="NAD(P)-binding Rossmann-fold domains"/>
    <property type="match status" value="1"/>
</dbReference>
<dbReference type="PANTHER" id="PTHR43750:SF3">
    <property type="entry name" value="UDP-GLUCOSE 6-DEHYDROGENASE TUAD"/>
    <property type="match status" value="1"/>
</dbReference>
<evidence type="ECO:0000259" key="11">
    <source>
        <dbReference type="SMART" id="SM00984"/>
    </source>
</evidence>
<dbReference type="Pfam" id="PF00984">
    <property type="entry name" value="UDPG_MGDP_dh"/>
    <property type="match status" value="1"/>
</dbReference>
<dbReference type="NCBIfam" id="TIGR03026">
    <property type="entry name" value="NDP-sugDHase"/>
    <property type="match status" value="1"/>
</dbReference>
<sequence length="468" mass="51267">MSKICVVGTGYVGLVTGTCLADLGNTVICLDVDAEKIARLKCGELPIYEPGLEELVKRNYEAGRLIFTTNYAEAVPEAEFAFIAVGTPQGEDGSADLKYVEMAAESIAKVLKGHTIIINKSTVPIGTGDWVASILERSLNDSSVEATFEVVSNPEFLREGSAVFDFMNPDRIVLGSTKRAAAEMVSSLYSALKSPIIITDLRTAEMIKYASNAILATRISFINEIAQICDTLGADVKVVAEGMGYDKRIGPQFLQAGIGYGGSCFPKDVKALAHMAATHNCHPQLLLAVMDINQDARRLFVQKIERKLGSVTGRRIAVWGLAFKPNTDDMREAPALDIITALVRKGAEVIVYDPVAMKNARMLLPGAVEFCNDPYTAVTEAEAVLLLTEWNEFKQVNFQKVKKLMHRLNLFDGRNLYDPEEMRRFGFNYEAIGRPDEELQDSSSFNSFRALAGILGSGPLEMSRVAKR</sequence>
<feature type="binding site" evidence="9">
    <location>
        <position position="261"/>
    </location>
    <ligand>
        <name>substrate</name>
    </ligand>
</feature>
<evidence type="ECO:0000256" key="5">
    <source>
        <dbReference type="ARBA" id="ARBA00023027"/>
    </source>
</evidence>
<dbReference type="Gene3D" id="1.20.5.100">
    <property type="entry name" value="Cytochrome c1, transmembrane anchor, C-terminal"/>
    <property type="match status" value="1"/>
</dbReference>
<dbReference type="RefSeq" id="WP_341469206.1">
    <property type="nucleotide sequence ID" value="NZ_CP128399.1"/>
</dbReference>
<evidence type="ECO:0000256" key="8">
    <source>
        <dbReference type="PIRSR" id="PIRSR500134-1"/>
    </source>
</evidence>
<feature type="binding site" evidence="10">
    <location>
        <position position="122"/>
    </location>
    <ligand>
        <name>NAD(+)</name>
        <dbReference type="ChEBI" id="CHEBI:57540"/>
    </ligand>
</feature>
<accession>A0A8T7LX43</accession>
<comment type="similarity">
    <text evidence="2 7">Belongs to the UDP-glucose/GDP-mannose dehydrogenase family.</text>
</comment>
<feature type="active site" description="Nucleophile" evidence="8">
    <location>
        <position position="264"/>
    </location>
</feature>
<evidence type="ECO:0000256" key="10">
    <source>
        <dbReference type="PIRSR" id="PIRSR500134-3"/>
    </source>
</evidence>
<dbReference type="GO" id="GO:0051287">
    <property type="term" value="F:NAD binding"/>
    <property type="evidence" value="ECO:0007669"/>
    <property type="project" value="InterPro"/>
</dbReference>
<feature type="binding site" evidence="10">
    <location>
        <position position="159"/>
    </location>
    <ligand>
        <name>NAD(+)</name>
        <dbReference type="ChEBI" id="CHEBI:57540"/>
    </ligand>
</feature>
<keyword evidence="15" id="KW-1185">Reference proteome</keyword>
<dbReference type="Proteomes" id="UP000521676">
    <property type="component" value="Unassembled WGS sequence"/>
</dbReference>
<dbReference type="PIRSF" id="PIRSF000124">
    <property type="entry name" value="UDPglc_GDPman_dh"/>
    <property type="match status" value="1"/>
</dbReference>
<dbReference type="Pfam" id="PF03720">
    <property type="entry name" value="UDPG_MGDP_dh_C"/>
    <property type="match status" value="1"/>
</dbReference>
<dbReference type="InterPro" id="IPR017476">
    <property type="entry name" value="UDP-Glc/GDP-Man"/>
</dbReference>
<keyword evidence="4 7" id="KW-0560">Oxidoreductase</keyword>
<dbReference type="AlphaFoldDB" id="A0A8T7LX43"/>
<dbReference type="InterPro" id="IPR008927">
    <property type="entry name" value="6-PGluconate_DH-like_C_sf"/>
</dbReference>
<feature type="binding site" evidence="9">
    <location>
        <begin position="156"/>
        <end position="159"/>
    </location>
    <ligand>
        <name>substrate</name>
    </ligand>
</feature>
<dbReference type="GO" id="GO:0000271">
    <property type="term" value="P:polysaccharide biosynthetic process"/>
    <property type="evidence" value="ECO:0007669"/>
    <property type="project" value="InterPro"/>
</dbReference>
<feature type="binding site" evidence="10">
    <location>
        <position position="331"/>
    </location>
    <ligand>
        <name>NAD(+)</name>
        <dbReference type="ChEBI" id="CHEBI:57540"/>
    </ligand>
</feature>
<feature type="binding site" evidence="10">
    <location>
        <position position="267"/>
    </location>
    <ligand>
        <name>NAD(+)</name>
        <dbReference type="ChEBI" id="CHEBI:57540"/>
    </ligand>
</feature>
<dbReference type="InterPro" id="IPR028357">
    <property type="entry name" value="UDPglc_DH_bac"/>
</dbReference>
<dbReference type="PIRSF" id="PIRSF500134">
    <property type="entry name" value="UDPglc_DH_bac"/>
    <property type="match status" value="1"/>
</dbReference>
<dbReference type="SUPFAM" id="SSF52413">
    <property type="entry name" value="UDP-glucose/GDP-mannose dehydrogenase C-terminal domain"/>
    <property type="match status" value="1"/>
</dbReference>
<feature type="domain" description="UDP-glucose/GDP-mannose dehydrogenase C-terminal" evidence="11">
    <location>
        <begin position="317"/>
        <end position="419"/>
    </location>
</feature>
<dbReference type="Pfam" id="PF03721">
    <property type="entry name" value="UDPG_MGDP_dh_N"/>
    <property type="match status" value="1"/>
</dbReference>
<feature type="binding site" evidence="9">
    <location>
        <begin position="253"/>
        <end position="257"/>
    </location>
    <ligand>
        <name>substrate</name>
    </ligand>
</feature>
<feature type="binding site" evidence="9">
    <location>
        <position position="324"/>
    </location>
    <ligand>
        <name>substrate</name>
    </ligand>
</feature>
<keyword evidence="5 7" id="KW-0520">NAD</keyword>
<dbReference type="Gene3D" id="3.40.50.720">
    <property type="entry name" value="NAD(P)-binding Rossmann-like Domain"/>
    <property type="match status" value="2"/>
</dbReference>
<dbReference type="GO" id="GO:0003979">
    <property type="term" value="F:UDP-glucose 6-dehydrogenase activity"/>
    <property type="evidence" value="ECO:0007669"/>
    <property type="project" value="UniProtKB-EC"/>
</dbReference>
<dbReference type="PANTHER" id="PTHR43750">
    <property type="entry name" value="UDP-GLUCOSE 6-DEHYDROGENASE TUAD"/>
    <property type="match status" value="1"/>
</dbReference>
<evidence type="ECO:0000313" key="14">
    <source>
        <dbReference type="Proteomes" id="UP000521676"/>
    </source>
</evidence>
<dbReference type="InterPro" id="IPR036220">
    <property type="entry name" value="UDP-Glc/GDP-Man_DH_C_sf"/>
</dbReference>
<dbReference type="EC" id="1.1.1.22" evidence="3 7"/>